<evidence type="ECO:0000259" key="1">
    <source>
        <dbReference type="PROSITE" id="PS51192"/>
    </source>
</evidence>
<accession>A0A6C0JUS6</accession>
<feature type="domain" description="Helicase ATP-binding" evidence="1">
    <location>
        <begin position="78"/>
        <end position="196"/>
    </location>
</feature>
<organism evidence="2">
    <name type="scientific">viral metagenome</name>
    <dbReference type="NCBI Taxonomy" id="1070528"/>
    <lineage>
        <taxon>unclassified sequences</taxon>
        <taxon>metagenomes</taxon>
        <taxon>organismal metagenomes</taxon>
    </lineage>
</organism>
<dbReference type="Pfam" id="PF04851">
    <property type="entry name" value="ResIII"/>
    <property type="match status" value="1"/>
</dbReference>
<dbReference type="EMBL" id="MN740685">
    <property type="protein sequence ID" value="QHU07648.1"/>
    <property type="molecule type" value="Genomic_DNA"/>
</dbReference>
<dbReference type="GO" id="GO:0003677">
    <property type="term" value="F:DNA binding"/>
    <property type="evidence" value="ECO:0007669"/>
    <property type="project" value="InterPro"/>
</dbReference>
<dbReference type="SMART" id="SM00487">
    <property type="entry name" value="DEXDc"/>
    <property type="match status" value="1"/>
</dbReference>
<dbReference type="InterPro" id="IPR027417">
    <property type="entry name" value="P-loop_NTPase"/>
</dbReference>
<reference evidence="2" key="1">
    <citation type="journal article" date="2020" name="Nature">
        <title>Giant virus diversity and host interactions through global metagenomics.</title>
        <authorList>
            <person name="Schulz F."/>
            <person name="Roux S."/>
            <person name="Paez-Espino D."/>
            <person name="Jungbluth S."/>
            <person name="Walsh D.A."/>
            <person name="Denef V.J."/>
            <person name="McMahon K.D."/>
            <person name="Konstantinidis K.T."/>
            <person name="Eloe-Fadrosh E.A."/>
            <person name="Kyrpides N.C."/>
            <person name="Woyke T."/>
        </authorList>
    </citation>
    <scope>NUCLEOTIDE SEQUENCE</scope>
    <source>
        <strain evidence="2">GVMAG-S-1041349-163</strain>
    </source>
</reference>
<dbReference type="AlphaFoldDB" id="A0A6C0JUS6"/>
<evidence type="ECO:0000313" key="2">
    <source>
        <dbReference type="EMBL" id="QHU07648.1"/>
    </source>
</evidence>
<dbReference type="GO" id="GO:0016787">
    <property type="term" value="F:hydrolase activity"/>
    <property type="evidence" value="ECO:0007669"/>
    <property type="project" value="InterPro"/>
</dbReference>
<dbReference type="InterPro" id="IPR014001">
    <property type="entry name" value="Helicase_ATP-bd"/>
</dbReference>
<name>A0A6C0JUS6_9ZZZZ</name>
<dbReference type="SUPFAM" id="SSF52540">
    <property type="entry name" value="P-loop containing nucleoside triphosphate hydrolases"/>
    <property type="match status" value="1"/>
</dbReference>
<proteinExistence type="predicted"/>
<dbReference type="Gene3D" id="3.40.50.300">
    <property type="entry name" value="P-loop containing nucleotide triphosphate hydrolases"/>
    <property type="match status" value="1"/>
</dbReference>
<protein>
    <recommendedName>
        <fullName evidence="1">Helicase ATP-binding domain-containing protein</fullName>
    </recommendedName>
</protein>
<dbReference type="InterPro" id="IPR006935">
    <property type="entry name" value="Helicase/UvrB_N"/>
</dbReference>
<dbReference type="GO" id="GO:0005524">
    <property type="term" value="F:ATP binding"/>
    <property type="evidence" value="ECO:0007669"/>
    <property type="project" value="InterPro"/>
</dbReference>
<sequence>MSCDINNSSLFNQPNEILNKLLTIYDEQTETHKTLINYTSKNDKILTLIPFAYKTPSKLLKIQDSSYFDILRDSQKEVLEELKSDSCFFNLPTGYGKTVIGLFLAHLYKLKTLILIPREDIKVQWINVKKSLFTIDSDLIEISMELSFWNKINREKDKRICYDMVIVDECHMNTDLIFTKILLSLETKYLFAFSASDRIDLFCHHYFKQTISRFEIKNISVFPIFLRYKPEEMKRFIKGKIRLDYTKMLSKLSENTKRLDDIVNNIYKIVEFQKEKNTNNKTIILTKYVPTLKYIYTKLSTRYHIDAKYGNKDKYCPNASILIGTFGKIGVGFDERSSIIDIHSKIYKNEGSDKIIKCSDKNCSSHTGITPNHTNKSEESKEYYPFQTIIMLDNVLTILQAEGRIREYSFCLFDFVDDHSMFINHWNKRLEWYIERGGTIYNTKEYLI</sequence>
<dbReference type="PROSITE" id="PS51192">
    <property type="entry name" value="HELICASE_ATP_BIND_1"/>
    <property type="match status" value="1"/>
</dbReference>